<protein>
    <submittedName>
        <fullName evidence="2">Actinorhodin biosynthesis protein ActVIA</fullName>
    </submittedName>
</protein>
<comment type="caution">
    <text evidence="2">The sequence shown here is derived from an EMBL/GenBank/DDBJ whole genome shotgun (WGS) entry which is preliminary data.</text>
</comment>
<keyword evidence="3" id="KW-1185">Reference proteome</keyword>
<evidence type="ECO:0000313" key="2">
    <source>
        <dbReference type="EMBL" id="REH32547.1"/>
    </source>
</evidence>
<dbReference type="EMBL" id="QUNO01000021">
    <property type="protein sequence ID" value="REH32547.1"/>
    <property type="molecule type" value="Genomic_DNA"/>
</dbReference>
<dbReference type="OrthoDB" id="9130903at2"/>
<dbReference type="AlphaFoldDB" id="A0A3E0GX48"/>
<feature type="domain" description="SnoaL-like" evidence="1">
    <location>
        <begin position="11"/>
        <end position="136"/>
    </location>
</feature>
<proteinExistence type="predicted"/>
<dbReference type="RefSeq" id="WP_116180672.1">
    <property type="nucleotide sequence ID" value="NZ_CP144375.1"/>
</dbReference>
<organism evidence="2 3">
    <name type="scientific">Kutzneria buriramensis</name>
    <dbReference type="NCBI Taxonomy" id="1045776"/>
    <lineage>
        <taxon>Bacteria</taxon>
        <taxon>Bacillati</taxon>
        <taxon>Actinomycetota</taxon>
        <taxon>Actinomycetes</taxon>
        <taxon>Pseudonocardiales</taxon>
        <taxon>Pseudonocardiaceae</taxon>
        <taxon>Kutzneria</taxon>
    </lineage>
</organism>
<accession>A0A3E0GX48</accession>
<gene>
    <name evidence="2" type="ORF">BCF44_12196</name>
</gene>
<dbReference type="Pfam" id="PF13577">
    <property type="entry name" value="SnoaL_4"/>
    <property type="match status" value="1"/>
</dbReference>
<dbReference type="InterPro" id="IPR032710">
    <property type="entry name" value="NTF2-like_dom_sf"/>
</dbReference>
<evidence type="ECO:0000313" key="3">
    <source>
        <dbReference type="Proteomes" id="UP000256269"/>
    </source>
</evidence>
<evidence type="ECO:0000259" key="1">
    <source>
        <dbReference type="Pfam" id="PF13577"/>
    </source>
</evidence>
<reference evidence="2 3" key="1">
    <citation type="submission" date="2018-08" db="EMBL/GenBank/DDBJ databases">
        <title>Genomic Encyclopedia of Archaeal and Bacterial Type Strains, Phase II (KMG-II): from individual species to whole genera.</title>
        <authorList>
            <person name="Goeker M."/>
        </authorList>
    </citation>
    <scope>NUCLEOTIDE SEQUENCE [LARGE SCALE GENOMIC DNA]</scope>
    <source>
        <strain evidence="2 3">DSM 45791</strain>
    </source>
</reference>
<dbReference type="Gene3D" id="3.10.450.50">
    <property type="match status" value="1"/>
</dbReference>
<sequence>MSNTQTFTDLYAEVQHFYAKQVQLLDSRAFDEYAATYTEDAEFQHSPGVPPAVTRTAILAELHRFHERFEADPVQRRHWFNGFVLEPQEDGSVRSTFYALIVHVRPGVREPEIGPSCVVHDVLVWSDGVLLTRSRRVDHDHAA</sequence>
<dbReference type="Proteomes" id="UP000256269">
    <property type="component" value="Unassembled WGS sequence"/>
</dbReference>
<name>A0A3E0GX48_9PSEU</name>
<dbReference type="SUPFAM" id="SSF54427">
    <property type="entry name" value="NTF2-like"/>
    <property type="match status" value="1"/>
</dbReference>
<dbReference type="InterPro" id="IPR037401">
    <property type="entry name" value="SnoaL-like"/>
</dbReference>